<dbReference type="Proteomes" id="UP000319848">
    <property type="component" value="Unassembled WGS sequence"/>
</dbReference>
<organism evidence="1 2">
    <name type="scientific">Flavobacterium cauense R2A-7</name>
    <dbReference type="NCBI Taxonomy" id="1341154"/>
    <lineage>
        <taxon>Bacteria</taxon>
        <taxon>Pseudomonadati</taxon>
        <taxon>Bacteroidota</taxon>
        <taxon>Flavobacteriia</taxon>
        <taxon>Flavobacteriales</taxon>
        <taxon>Flavobacteriaceae</taxon>
        <taxon>Flavobacterium</taxon>
    </lineage>
</organism>
<evidence type="ECO:0000313" key="2">
    <source>
        <dbReference type="Proteomes" id="UP000319848"/>
    </source>
</evidence>
<comment type="caution">
    <text evidence="1">The sequence shown here is derived from an EMBL/GenBank/DDBJ whole genome shotgun (WGS) entry which is preliminary data.</text>
</comment>
<keyword evidence="2" id="KW-1185">Reference proteome</keyword>
<name>A0A562LYX8_9FLAO</name>
<sequence>MNNFIEEGFPLEFQQVQKVEKEQTILRNKKVMDIDFYQSNQITPQNFFKPISKIFKFEFD</sequence>
<dbReference type="AlphaFoldDB" id="A0A562LYX8"/>
<dbReference type="RefSeq" id="WP_035116769.1">
    <property type="nucleotide sequence ID" value="NZ_AVBI01000001.1"/>
</dbReference>
<reference evidence="1 2" key="1">
    <citation type="journal article" date="2015" name="Stand. Genomic Sci.">
        <title>Genomic Encyclopedia of Bacterial and Archaeal Type Strains, Phase III: the genomes of soil and plant-associated and newly described type strains.</title>
        <authorList>
            <person name="Whitman W.B."/>
            <person name="Woyke T."/>
            <person name="Klenk H.P."/>
            <person name="Zhou Y."/>
            <person name="Lilburn T.G."/>
            <person name="Beck B.J."/>
            <person name="De Vos P."/>
            <person name="Vandamme P."/>
            <person name="Eisen J.A."/>
            <person name="Garrity G."/>
            <person name="Hugenholtz P."/>
            <person name="Kyrpides N.C."/>
        </authorList>
    </citation>
    <scope>NUCLEOTIDE SEQUENCE [LARGE SCALE GENOMIC DNA]</scope>
    <source>
        <strain evidence="1 2">CGMCC 1.7270</strain>
    </source>
</reference>
<accession>A0A562LYX8</accession>
<dbReference type="EMBL" id="VLKQ01000005">
    <property type="protein sequence ID" value="TWI12855.1"/>
    <property type="molecule type" value="Genomic_DNA"/>
</dbReference>
<proteinExistence type="predicted"/>
<gene>
    <name evidence="1" type="ORF">IP98_01329</name>
</gene>
<evidence type="ECO:0000313" key="1">
    <source>
        <dbReference type="EMBL" id="TWI12855.1"/>
    </source>
</evidence>
<protein>
    <submittedName>
        <fullName evidence="1">Uncharacterized protein</fullName>
    </submittedName>
</protein>